<protein>
    <recommendedName>
        <fullName evidence="3">Outer membrane protein beta-barrel domain-containing protein</fullName>
    </recommendedName>
</protein>
<dbReference type="PATRIC" id="fig|1391654.3.peg.6145"/>
<dbReference type="KEGG" id="llu:AKJ09_06057"/>
<sequence>MNALEVSLSFRGGYYFTPHFGLLVGVDGGFGELMKGCVTSGRSSSGDEDKCGAASVNVPVLAQYAFDTRRSGAYLEGGVSLFNVQLFTATKQTAVLYSTADLALGAGYHFRDSSGRALELSLHADIGQYSSASLNNDGKSASVDIASENRAFHVATTVGLGWQF</sequence>
<evidence type="ECO:0000313" key="1">
    <source>
        <dbReference type="EMBL" id="AKU99393.1"/>
    </source>
</evidence>
<organism evidence="1 2">
    <name type="scientific">Labilithrix luteola</name>
    <dbReference type="NCBI Taxonomy" id="1391654"/>
    <lineage>
        <taxon>Bacteria</taxon>
        <taxon>Pseudomonadati</taxon>
        <taxon>Myxococcota</taxon>
        <taxon>Polyangia</taxon>
        <taxon>Polyangiales</taxon>
        <taxon>Labilitrichaceae</taxon>
        <taxon>Labilithrix</taxon>
    </lineage>
</organism>
<name>A0A0K1Q0T2_9BACT</name>
<gene>
    <name evidence="1" type="ORF">AKJ09_06057</name>
</gene>
<dbReference type="AlphaFoldDB" id="A0A0K1Q0T2"/>
<proteinExistence type="predicted"/>
<keyword evidence="2" id="KW-1185">Reference proteome</keyword>
<evidence type="ECO:0000313" key="2">
    <source>
        <dbReference type="Proteomes" id="UP000064967"/>
    </source>
</evidence>
<dbReference type="Proteomes" id="UP000064967">
    <property type="component" value="Chromosome"/>
</dbReference>
<dbReference type="STRING" id="1391654.AKJ09_06057"/>
<reference evidence="1 2" key="1">
    <citation type="submission" date="2015-08" db="EMBL/GenBank/DDBJ databases">
        <authorList>
            <person name="Babu N.S."/>
            <person name="Beckwith C.J."/>
            <person name="Beseler K.G."/>
            <person name="Brison A."/>
            <person name="Carone J.V."/>
            <person name="Caskin T.P."/>
            <person name="Diamond M."/>
            <person name="Durham M.E."/>
            <person name="Foxe J.M."/>
            <person name="Go M."/>
            <person name="Henderson B.A."/>
            <person name="Jones I.B."/>
            <person name="McGettigan J.A."/>
            <person name="Micheletti S.J."/>
            <person name="Nasrallah M.E."/>
            <person name="Ortiz D."/>
            <person name="Piller C.R."/>
            <person name="Privatt S.R."/>
            <person name="Schneider S.L."/>
            <person name="Sharp S."/>
            <person name="Smith T.C."/>
            <person name="Stanton J.D."/>
            <person name="Ullery H.E."/>
            <person name="Wilson R.J."/>
            <person name="Serrano M.G."/>
            <person name="Buck G."/>
            <person name="Lee V."/>
            <person name="Wang Y."/>
            <person name="Carvalho R."/>
            <person name="Voegtly L."/>
            <person name="Shi R."/>
            <person name="Duckworth R."/>
            <person name="Johnson A."/>
            <person name="Loviza R."/>
            <person name="Walstead R."/>
            <person name="Shah Z."/>
            <person name="Kiflezghi M."/>
            <person name="Wade K."/>
            <person name="Ball S.L."/>
            <person name="Bradley K.W."/>
            <person name="Asai D.J."/>
            <person name="Bowman C.A."/>
            <person name="Russell D.A."/>
            <person name="Pope W.H."/>
            <person name="Jacobs-Sera D."/>
            <person name="Hendrix R.W."/>
            <person name="Hatfull G.F."/>
        </authorList>
    </citation>
    <scope>NUCLEOTIDE SEQUENCE [LARGE SCALE GENOMIC DNA]</scope>
    <source>
        <strain evidence="1 2">DSM 27648</strain>
    </source>
</reference>
<dbReference type="EMBL" id="CP012333">
    <property type="protein sequence ID" value="AKU99393.1"/>
    <property type="molecule type" value="Genomic_DNA"/>
</dbReference>
<evidence type="ECO:0008006" key="3">
    <source>
        <dbReference type="Google" id="ProtNLM"/>
    </source>
</evidence>
<accession>A0A0K1Q0T2</accession>